<dbReference type="PANTHER" id="PTHR33279:SF6">
    <property type="entry name" value="SULFUR CARRIER PROTEIN YEDF-RELATED"/>
    <property type="match status" value="1"/>
</dbReference>
<comment type="similarity">
    <text evidence="1">Belongs to the sulfur carrier protein TusA family.</text>
</comment>
<reference evidence="3" key="1">
    <citation type="submission" date="2022-10" db="EMBL/GenBank/DDBJ databases">
        <title>Chitiniphilus purpureus sp. nov., a novel chitin-degrading bacterium isolated from crawfish pond sediment.</title>
        <authorList>
            <person name="Li K."/>
        </authorList>
    </citation>
    <scope>NUCLEOTIDE SEQUENCE</scope>
    <source>
        <strain evidence="3">CD1</strain>
    </source>
</reference>
<dbReference type="Proteomes" id="UP001061302">
    <property type="component" value="Chromosome"/>
</dbReference>
<gene>
    <name evidence="3" type="ORF">N8I74_02625</name>
</gene>
<dbReference type="InterPro" id="IPR001455">
    <property type="entry name" value="TusA-like"/>
</dbReference>
<keyword evidence="4" id="KW-1185">Reference proteome</keyword>
<feature type="domain" description="UPF0033" evidence="2">
    <location>
        <begin position="7"/>
        <end position="31"/>
    </location>
</feature>
<evidence type="ECO:0000259" key="2">
    <source>
        <dbReference type="PROSITE" id="PS01148"/>
    </source>
</evidence>
<dbReference type="SUPFAM" id="SSF64307">
    <property type="entry name" value="SirA-like"/>
    <property type="match status" value="1"/>
</dbReference>
<dbReference type="CDD" id="cd00291">
    <property type="entry name" value="SirA_YedF_YeeD"/>
    <property type="match status" value="1"/>
</dbReference>
<evidence type="ECO:0000313" key="3">
    <source>
        <dbReference type="EMBL" id="UXY15931.1"/>
    </source>
</evidence>
<dbReference type="PROSITE" id="PS01148">
    <property type="entry name" value="UPF0033"/>
    <property type="match status" value="1"/>
</dbReference>
<dbReference type="PANTHER" id="PTHR33279">
    <property type="entry name" value="SULFUR CARRIER PROTEIN YEDF-RELATED"/>
    <property type="match status" value="1"/>
</dbReference>
<proteinExistence type="inferred from homology"/>
<protein>
    <submittedName>
        <fullName evidence="3">Sulfurtransferase TusA family protein</fullName>
    </submittedName>
</protein>
<dbReference type="EMBL" id="CP106753">
    <property type="protein sequence ID" value="UXY15931.1"/>
    <property type="molecule type" value="Genomic_DNA"/>
</dbReference>
<dbReference type="InterPro" id="IPR036868">
    <property type="entry name" value="TusA-like_sf"/>
</dbReference>
<name>A0ABY6DNK5_9NEIS</name>
<sequence>MTPHLTIDLSGLNCPLPILRTKKALAGLQAGQIVAVTCTDPATPTDFAAFCRQTGHELLQSQATDGQFHFLIRKRAD</sequence>
<dbReference type="RefSeq" id="WP_263125368.1">
    <property type="nucleotide sequence ID" value="NZ_CP106753.1"/>
</dbReference>
<dbReference type="Gene3D" id="3.30.110.40">
    <property type="entry name" value="TusA-like domain"/>
    <property type="match status" value="1"/>
</dbReference>
<dbReference type="Pfam" id="PF01206">
    <property type="entry name" value="TusA"/>
    <property type="match status" value="1"/>
</dbReference>
<accession>A0ABY6DNK5</accession>
<evidence type="ECO:0000313" key="4">
    <source>
        <dbReference type="Proteomes" id="UP001061302"/>
    </source>
</evidence>
<evidence type="ECO:0000256" key="1">
    <source>
        <dbReference type="ARBA" id="ARBA00008984"/>
    </source>
</evidence>
<organism evidence="3 4">
    <name type="scientific">Chitiniphilus purpureus</name>
    <dbReference type="NCBI Taxonomy" id="2981137"/>
    <lineage>
        <taxon>Bacteria</taxon>
        <taxon>Pseudomonadati</taxon>
        <taxon>Pseudomonadota</taxon>
        <taxon>Betaproteobacteria</taxon>
        <taxon>Neisseriales</taxon>
        <taxon>Chitinibacteraceae</taxon>
        <taxon>Chitiniphilus</taxon>
    </lineage>
</organism>